<comment type="caution">
    <text evidence="1">The sequence shown here is derived from an EMBL/GenBank/DDBJ whole genome shotgun (WGS) entry which is preliminary data.</text>
</comment>
<sequence length="133" mass="15115">MTERKTRHEAATPRLSRDSLHLAKEVRSIQRRAADHDGRIVTIGPLVFFSTETGDAWMLEPAGHLASRLATDGDPLPVHIEETETRYAIGWQGRYRIEGQMFIYEDNCSHRLTAIQGYPVQRLLHAIDEAKGH</sequence>
<evidence type="ECO:0000313" key="1">
    <source>
        <dbReference type="EMBL" id="SAL07192.1"/>
    </source>
</evidence>
<dbReference type="RefSeq" id="WP_157697867.1">
    <property type="nucleotide sequence ID" value="NZ_FCOX02000181.1"/>
</dbReference>
<name>A0A158EJX5_9BURK</name>
<gene>
    <name evidence="1" type="ORF">AWB78_08465</name>
</gene>
<keyword evidence="2" id="KW-1185">Reference proteome</keyword>
<accession>A0A158EJX5</accession>
<proteinExistence type="predicted"/>
<dbReference type="AlphaFoldDB" id="A0A158EJX5"/>
<protein>
    <submittedName>
        <fullName evidence="1">Uncharacterized protein</fullName>
    </submittedName>
</protein>
<reference evidence="1" key="1">
    <citation type="submission" date="2016-01" db="EMBL/GenBank/DDBJ databases">
        <authorList>
            <person name="Peeters C."/>
        </authorList>
    </citation>
    <scope>NUCLEOTIDE SEQUENCE</scope>
    <source>
        <strain evidence="1">LMG 29321</strain>
    </source>
</reference>
<dbReference type="EMBL" id="FCOX02000181">
    <property type="protein sequence ID" value="SAL07192.1"/>
    <property type="molecule type" value="Genomic_DNA"/>
</dbReference>
<dbReference type="Proteomes" id="UP000071859">
    <property type="component" value="Unassembled WGS sequence"/>
</dbReference>
<organism evidence="1 2">
    <name type="scientific">Caballeronia calidae</name>
    <dbReference type="NCBI Taxonomy" id="1777139"/>
    <lineage>
        <taxon>Bacteria</taxon>
        <taxon>Pseudomonadati</taxon>
        <taxon>Pseudomonadota</taxon>
        <taxon>Betaproteobacteria</taxon>
        <taxon>Burkholderiales</taxon>
        <taxon>Burkholderiaceae</taxon>
        <taxon>Caballeronia</taxon>
    </lineage>
</organism>
<evidence type="ECO:0000313" key="2">
    <source>
        <dbReference type="Proteomes" id="UP000071859"/>
    </source>
</evidence>
<dbReference type="OrthoDB" id="8774098at2"/>